<feature type="transmembrane region" description="Helical" evidence="1">
    <location>
        <begin position="20"/>
        <end position="37"/>
    </location>
</feature>
<comment type="caution">
    <text evidence="2">The sequence shown here is derived from an EMBL/GenBank/DDBJ whole genome shotgun (WGS) entry which is preliminary data.</text>
</comment>
<name>A0ABR2IGE3_9PEZI</name>
<reference evidence="2 3" key="1">
    <citation type="journal article" date="2024" name="IMA Fungus">
        <title>Apiospora arundinis, a panoply of carbohydrate-active enzymes and secondary metabolites.</title>
        <authorList>
            <person name="Sorensen T."/>
            <person name="Petersen C."/>
            <person name="Muurmann A.T."/>
            <person name="Christiansen J.V."/>
            <person name="Brundto M.L."/>
            <person name="Overgaard C.K."/>
            <person name="Boysen A.T."/>
            <person name="Wollenberg R.D."/>
            <person name="Larsen T.O."/>
            <person name="Sorensen J.L."/>
            <person name="Nielsen K.L."/>
            <person name="Sondergaard T.E."/>
        </authorList>
    </citation>
    <scope>NUCLEOTIDE SEQUENCE [LARGE SCALE GENOMIC DNA]</scope>
    <source>
        <strain evidence="2 3">AAU 773</strain>
    </source>
</reference>
<proteinExistence type="predicted"/>
<gene>
    <name evidence="2" type="ORF">PGQ11_008594</name>
</gene>
<organism evidence="2 3">
    <name type="scientific">Apiospora arundinis</name>
    <dbReference type="NCBI Taxonomy" id="335852"/>
    <lineage>
        <taxon>Eukaryota</taxon>
        <taxon>Fungi</taxon>
        <taxon>Dikarya</taxon>
        <taxon>Ascomycota</taxon>
        <taxon>Pezizomycotina</taxon>
        <taxon>Sordariomycetes</taxon>
        <taxon>Xylariomycetidae</taxon>
        <taxon>Amphisphaeriales</taxon>
        <taxon>Apiosporaceae</taxon>
        <taxon>Apiospora</taxon>
    </lineage>
</organism>
<keyword evidence="1" id="KW-0812">Transmembrane</keyword>
<evidence type="ECO:0000313" key="2">
    <source>
        <dbReference type="EMBL" id="KAK8862359.1"/>
    </source>
</evidence>
<evidence type="ECO:0000313" key="3">
    <source>
        <dbReference type="Proteomes" id="UP001390339"/>
    </source>
</evidence>
<keyword evidence="3" id="KW-1185">Reference proteome</keyword>
<keyword evidence="1" id="KW-1133">Transmembrane helix</keyword>
<dbReference type="EMBL" id="JAPCWZ010000005">
    <property type="protein sequence ID" value="KAK8862359.1"/>
    <property type="molecule type" value="Genomic_DNA"/>
</dbReference>
<evidence type="ECO:0000256" key="1">
    <source>
        <dbReference type="SAM" id="Phobius"/>
    </source>
</evidence>
<dbReference type="Proteomes" id="UP001390339">
    <property type="component" value="Unassembled WGS sequence"/>
</dbReference>
<sequence length="81" mass="9271">MPSIRFSPYAPRRRRSARLVLVWMAVLSFILFVTYYFKTRQQATALSEPLAEGILMHDKAAGGEALRNKIRPPKANYDMGQ</sequence>
<protein>
    <submittedName>
        <fullName evidence="2">Uncharacterized protein</fullName>
    </submittedName>
</protein>
<keyword evidence="1" id="KW-0472">Membrane</keyword>
<accession>A0ABR2IGE3</accession>